<evidence type="ECO:0008006" key="3">
    <source>
        <dbReference type="Google" id="ProtNLM"/>
    </source>
</evidence>
<keyword evidence="2" id="KW-1185">Reference proteome</keyword>
<dbReference type="EMBL" id="JBHSMI010000001">
    <property type="protein sequence ID" value="MFC5401180.1"/>
    <property type="molecule type" value="Genomic_DNA"/>
</dbReference>
<reference evidence="2" key="1">
    <citation type="journal article" date="2019" name="Int. J. Syst. Evol. Microbiol.">
        <title>The Global Catalogue of Microorganisms (GCM) 10K type strain sequencing project: providing services to taxonomists for standard genome sequencing and annotation.</title>
        <authorList>
            <consortium name="The Broad Institute Genomics Platform"/>
            <consortium name="The Broad Institute Genome Sequencing Center for Infectious Disease"/>
            <person name="Wu L."/>
            <person name="Ma J."/>
        </authorList>
    </citation>
    <scope>NUCLEOTIDE SEQUENCE [LARGE SCALE GENOMIC DNA]</scope>
    <source>
        <strain evidence="2">CGMCC 1.18575</strain>
    </source>
</reference>
<evidence type="ECO:0000313" key="2">
    <source>
        <dbReference type="Proteomes" id="UP001596113"/>
    </source>
</evidence>
<dbReference type="Proteomes" id="UP001596113">
    <property type="component" value="Unassembled WGS sequence"/>
</dbReference>
<accession>A0ABW0HLA0</accession>
<evidence type="ECO:0000313" key="1">
    <source>
        <dbReference type="EMBL" id="MFC5401180.1"/>
    </source>
</evidence>
<organism evidence="1 2">
    <name type="scientific">Cohnella soli</name>
    <dbReference type="NCBI Taxonomy" id="425005"/>
    <lineage>
        <taxon>Bacteria</taxon>
        <taxon>Bacillati</taxon>
        <taxon>Bacillota</taxon>
        <taxon>Bacilli</taxon>
        <taxon>Bacillales</taxon>
        <taxon>Paenibacillaceae</taxon>
        <taxon>Cohnella</taxon>
    </lineage>
</organism>
<dbReference type="RefSeq" id="WP_378128492.1">
    <property type="nucleotide sequence ID" value="NZ_JBHSMI010000001.1"/>
</dbReference>
<proteinExistence type="predicted"/>
<comment type="caution">
    <text evidence="1">The sequence shown here is derived from an EMBL/GenBank/DDBJ whole genome shotgun (WGS) entry which is preliminary data.</text>
</comment>
<sequence>MDRIQELTFVFPQNTEAEREWGDHFKNLLGQIHSLGLHSTALPRVAFRWEKGALLPAVLWCNSEESDNPIPLGYGIEHMFSVQEETISIEQLYQRLKGKLLGMDHAGVNIPKASMSPTDWDTLLFELAKGAALYRYPGEDWPFILHTEEDEFAGDITDFTVKRTPKFELVRDEYTNIPIFQFALETDLTRDELETLFPDPIGFAIPGLDEIFRSLFIRHPWELEMAIRFDLYYKPESQGLSDWETGEWLVLNGGRIRENTRHYEV</sequence>
<protein>
    <recommendedName>
        <fullName evidence="3">DUF4261 domain-containing protein</fullName>
    </recommendedName>
</protein>
<name>A0ABW0HLA0_9BACL</name>
<gene>
    <name evidence="1" type="ORF">ACFPOF_00350</name>
</gene>